<dbReference type="PANTHER" id="PTHR43155">
    <property type="entry name" value="CYCLIC DI-GMP PHOSPHODIESTERASE PA4108-RELATED"/>
    <property type="match status" value="1"/>
</dbReference>
<dbReference type="Pfam" id="PF11871">
    <property type="entry name" value="DUF3391"/>
    <property type="match status" value="1"/>
</dbReference>
<accession>A0ABT1U3R3</accession>
<organism evidence="2 3">
    <name type="scientific">Methylomonas rivi</name>
    <dbReference type="NCBI Taxonomy" id="2952226"/>
    <lineage>
        <taxon>Bacteria</taxon>
        <taxon>Pseudomonadati</taxon>
        <taxon>Pseudomonadota</taxon>
        <taxon>Gammaproteobacteria</taxon>
        <taxon>Methylococcales</taxon>
        <taxon>Methylococcaceae</taxon>
        <taxon>Methylomonas</taxon>
    </lineage>
</organism>
<name>A0ABT1U3R3_9GAMM</name>
<sequence>MPLRKLWPFRNKKKKPVGTAVEYSVPERVYTPVGLLEIGMYVIELDRPWLDSPFLFQGFEIQNHNEILQLRGCCEYVYIDTTIKRKRRLGKFASHNGPPIDTLSDYGTPPPKLGSFESEIGRAEAVYRQVGRFVTETMQRVSYGGSIDTQTAKAAVAECVASILQSPDAFLWLIQLKNSDEYTAQHSLNVCVLSIVLGRHINLSDANLHNVGLCGLMHDMGKMLVPDHILNKPGRLDPDEMEIMRSHTTQGYDLLKSSENMYPGAIKTALMHHEMLNGKGYPNQLIHRDIPLFTRMVTIADIYDAMTSDRVYQKGRTHLEATSIMADMSGENLEERLVTKFIESLGVYPPGCAVMLTNGAVAIVVEVNESAKLRPKIIVLLDADEQPVPEKVTNLADMPLDERGKLMTIKGIVKAQDYAIDIRQYYRDGVLQKGFAANE</sequence>
<dbReference type="CDD" id="cd00077">
    <property type="entry name" value="HDc"/>
    <property type="match status" value="1"/>
</dbReference>
<protein>
    <submittedName>
        <fullName evidence="2">HD-GYP domain-containing protein</fullName>
    </submittedName>
</protein>
<dbReference type="SMART" id="SM00471">
    <property type="entry name" value="HDc"/>
    <property type="match status" value="1"/>
</dbReference>
<evidence type="ECO:0000313" key="2">
    <source>
        <dbReference type="EMBL" id="MCQ8128060.1"/>
    </source>
</evidence>
<evidence type="ECO:0000259" key="1">
    <source>
        <dbReference type="PROSITE" id="PS51832"/>
    </source>
</evidence>
<proteinExistence type="predicted"/>
<dbReference type="Gene3D" id="1.10.3210.10">
    <property type="entry name" value="Hypothetical protein af1432"/>
    <property type="match status" value="1"/>
</dbReference>
<dbReference type="Proteomes" id="UP001524586">
    <property type="component" value="Unassembled WGS sequence"/>
</dbReference>
<comment type="caution">
    <text evidence="2">The sequence shown here is derived from an EMBL/GenBank/DDBJ whole genome shotgun (WGS) entry which is preliminary data.</text>
</comment>
<dbReference type="SUPFAM" id="SSF109604">
    <property type="entry name" value="HD-domain/PDEase-like"/>
    <property type="match status" value="1"/>
</dbReference>
<dbReference type="InterPro" id="IPR003607">
    <property type="entry name" value="HD/PDEase_dom"/>
</dbReference>
<dbReference type="EMBL" id="JANIBK010000022">
    <property type="protein sequence ID" value="MCQ8128060.1"/>
    <property type="molecule type" value="Genomic_DNA"/>
</dbReference>
<reference evidence="2 3" key="1">
    <citation type="submission" date="2022-07" db="EMBL/GenBank/DDBJ databases">
        <title>Methylomonas rivi sp. nov., Methylomonas rosea sp. nov., Methylomonas aureus sp. nov. and Methylomonas subterranea sp. nov., four novel methanotrophs isolated from a freshwater creek and the deep terrestrial subsurface.</title>
        <authorList>
            <person name="Abin C."/>
            <person name="Sankaranarayanan K."/>
            <person name="Garner C."/>
            <person name="Sindelar R."/>
            <person name="Kotary K."/>
            <person name="Garner R."/>
            <person name="Barclay S."/>
            <person name="Lawson P."/>
            <person name="Krumholz L."/>
        </authorList>
    </citation>
    <scope>NUCLEOTIDE SEQUENCE [LARGE SCALE GENOMIC DNA]</scope>
    <source>
        <strain evidence="2 3">WSC-6</strain>
    </source>
</reference>
<gene>
    <name evidence="2" type="ORF">NP596_06270</name>
</gene>
<feature type="domain" description="HD-GYP" evidence="1">
    <location>
        <begin position="161"/>
        <end position="357"/>
    </location>
</feature>
<dbReference type="RefSeq" id="WP_256614423.1">
    <property type="nucleotide sequence ID" value="NZ_JANIBK010000022.1"/>
</dbReference>
<dbReference type="PANTHER" id="PTHR43155:SF2">
    <property type="entry name" value="CYCLIC DI-GMP PHOSPHODIESTERASE PA4108"/>
    <property type="match status" value="1"/>
</dbReference>
<dbReference type="InterPro" id="IPR021812">
    <property type="entry name" value="DUF3391"/>
</dbReference>
<dbReference type="PROSITE" id="PS51832">
    <property type="entry name" value="HD_GYP"/>
    <property type="match status" value="1"/>
</dbReference>
<evidence type="ECO:0000313" key="3">
    <source>
        <dbReference type="Proteomes" id="UP001524586"/>
    </source>
</evidence>
<dbReference type="Pfam" id="PF13487">
    <property type="entry name" value="HD_5"/>
    <property type="match status" value="1"/>
</dbReference>
<dbReference type="InterPro" id="IPR037522">
    <property type="entry name" value="HD_GYP_dom"/>
</dbReference>
<keyword evidence="3" id="KW-1185">Reference proteome</keyword>